<dbReference type="Proteomes" id="UP001165085">
    <property type="component" value="Unassembled WGS sequence"/>
</dbReference>
<protein>
    <submittedName>
        <fullName evidence="1">Uncharacterized protein</fullName>
    </submittedName>
</protein>
<organism evidence="1 2">
    <name type="scientific">Triparma strigata</name>
    <dbReference type="NCBI Taxonomy" id="1606541"/>
    <lineage>
        <taxon>Eukaryota</taxon>
        <taxon>Sar</taxon>
        <taxon>Stramenopiles</taxon>
        <taxon>Ochrophyta</taxon>
        <taxon>Bolidophyceae</taxon>
        <taxon>Parmales</taxon>
        <taxon>Triparmaceae</taxon>
        <taxon>Triparma</taxon>
    </lineage>
</organism>
<reference evidence="2" key="1">
    <citation type="journal article" date="2023" name="Commun. Biol.">
        <title>Genome analysis of Parmales, the sister group of diatoms, reveals the evolutionary specialization of diatoms from phago-mixotrophs to photoautotrophs.</title>
        <authorList>
            <person name="Ban H."/>
            <person name="Sato S."/>
            <person name="Yoshikawa S."/>
            <person name="Yamada K."/>
            <person name="Nakamura Y."/>
            <person name="Ichinomiya M."/>
            <person name="Sato N."/>
            <person name="Blanc-Mathieu R."/>
            <person name="Endo H."/>
            <person name="Kuwata A."/>
            <person name="Ogata H."/>
        </authorList>
    </citation>
    <scope>NUCLEOTIDE SEQUENCE [LARGE SCALE GENOMIC DNA]</scope>
    <source>
        <strain evidence="2">NIES 3701</strain>
    </source>
</reference>
<dbReference type="AlphaFoldDB" id="A0A9W7ETP5"/>
<name>A0A9W7ETP5_9STRA</name>
<gene>
    <name evidence="1" type="ORF">TrST_g2905</name>
</gene>
<proteinExistence type="predicted"/>
<evidence type="ECO:0000313" key="2">
    <source>
        <dbReference type="Proteomes" id="UP001165085"/>
    </source>
</evidence>
<keyword evidence="2" id="KW-1185">Reference proteome</keyword>
<evidence type="ECO:0000313" key="1">
    <source>
        <dbReference type="EMBL" id="GMH92374.1"/>
    </source>
</evidence>
<dbReference type="OrthoDB" id="10497763at2759"/>
<sequence>MFGETYIHSAEIPFIYNSQVHATVSFSSSCPASSSSFSLFKIPKDDMPASVYAIVREEEGCTSTSKIHQYSNIKIAIDWEESPSDSTFGTSFGSFDSAINPDENLIAYPPDGAYEVVLLKEVEQMPDPLPPSSTNASDVDGVFNGAAQISGTARIEIDATTV</sequence>
<dbReference type="EMBL" id="BRXY01000397">
    <property type="protein sequence ID" value="GMH92374.1"/>
    <property type="molecule type" value="Genomic_DNA"/>
</dbReference>
<comment type="caution">
    <text evidence="1">The sequence shown here is derived from an EMBL/GenBank/DDBJ whole genome shotgun (WGS) entry which is preliminary data.</text>
</comment>
<accession>A0A9W7ETP5</accession>